<dbReference type="SUPFAM" id="SSF54928">
    <property type="entry name" value="RNA-binding domain, RBD"/>
    <property type="match status" value="1"/>
</dbReference>
<feature type="compositionally biased region" description="Basic residues" evidence="3">
    <location>
        <begin position="149"/>
        <end position="166"/>
    </location>
</feature>
<feature type="compositionally biased region" description="Polar residues" evidence="3">
    <location>
        <begin position="1"/>
        <end position="18"/>
    </location>
</feature>
<dbReference type="Gene3D" id="3.30.70.330">
    <property type="match status" value="2"/>
</dbReference>
<evidence type="ECO:0000256" key="1">
    <source>
        <dbReference type="ARBA" id="ARBA00022884"/>
    </source>
</evidence>
<sequence length="357" mass="37615">MSTAVDNTTTDNQASTVPATEAPNGTAPVAAQSTADAAAVSADEGRRLYIGNLAYATTEGELKEFFKSYTIESVSIPVNPRNNRPVGYAFVDLATADEATAAIAQLSGQEILQRKVSVQLARKPEPAEAKAEGAGSGGEGASGNEGRKRTSGRTRGRGRGRGRVGRGTRGGRSVDATEEQTPTASGETEVLTEVTNQNDIVPSTSESGKPAGKPHARPQKQRGPPEDGIPSKTKVMVANLPYDLSEEKLKEIFDAYQPISAKIALRPIPRFMIKKLQARNEPRKGRGFGFVTLGSEQLQEQAVQEMNGKEIEGREIAVKVAIDSPGKEDDALPAGETAEEVTATPAQENSASATATA</sequence>
<dbReference type="InterPro" id="IPR012677">
    <property type="entry name" value="Nucleotide-bd_a/b_plait_sf"/>
</dbReference>
<evidence type="ECO:0000313" key="5">
    <source>
        <dbReference type="EMBL" id="KAL2820532.1"/>
    </source>
</evidence>
<dbReference type="PANTHER" id="PTHR48027">
    <property type="entry name" value="HETEROGENEOUS NUCLEAR RIBONUCLEOPROTEIN 87F-RELATED"/>
    <property type="match status" value="1"/>
</dbReference>
<gene>
    <name evidence="5" type="ORF">BDW59DRAFT_113646</name>
</gene>
<feature type="compositionally biased region" description="Polar residues" evidence="3">
    <location>
        <begin position="344"/>
        <end position="357"/>
    </location>
</feature>
<reference evidence="5 6" key="1">
    <citation type="submission" date="2024-07" db="EMBL/GenBank/DDBJ databases">
        <title>Section-level genome sequencing and comparative genomics of Aspergillus sections Usti and Cavernicolus.</title>
        <authorList>
            <consortium name="Lawrence Berkeley National Laboratory"/>
            <person name="Nybo J.L."/>
            <person name="Vesth T.C."/>
            <person name="Theobald S."/>
            <person name="Frisvad J.C."/>
            <person name="Larsen T.O."/>
            <person name="Kjaerboelling I."/>
            <person name="Rothschild-Mancinelli K."/>
            <person name="Lyhne E.K."/>
            <person name="Kogle M.E."/>
            <person name="Barry K."/>
            <person name="Clum A."/>
            <person name="Na H."/>
            <person name="Ledsgaard L."/>
            <person name="Lin J."/>
            <person name="Lipzen A."/>
            <person name="Kuo A."/>
            <person name="Riley R."/>
            <person name="Mondo S."/>
            <person name="LaButti K."/>
            <person name="Haridas S."/>
            <person name="Pangalinan J."/>
            <person name="Salamov A.A."/>
            <person name="Simmons B.A."/>
            <person name="Magnuson J.K."/>
            <person name="Chen J."/>
            <person name="Drula E."/>
            <person name="Henrissat B."/>
            <person name="Wiebenga A."/>
            <person name="Lubbers R.J."/>
            <person name="Gomes A.C."/>
            <person name="Makela M.R."/>
            <person name="Stajich J."/>
            <person name="Grigoriev I.V."/>
            <person name="Mortensen U.H."/>
            <person name="De vries R.P."/>
            <person name="Baker S.E."/>
            <person name="Andersen M.R."/>
        </authorList>
    </citation>
    <scope>NUCLEOTIDE SEQUENCE [LARGE SCALE GENOMIC DNA]</scope>
    <source>
        <strain evidence="5 6">CBS 600.67</strain>
    </source>
</reference>
<evidence type="ECO:0000313" key="6">
    <source>
        <dbReference type="Proteomes" id="UP001610335"/>
    </source>
</evidence>
<keyword evidence="1 2" id="KW-0694">RNA-binding</keyword>
<dbReference type="CDD" id="cd00590">
    <property type="entry name" value="RRM_SF"/>
    <property type="match status" value="1"/>
</dbReference>
<accession>A0ABR4HYU6</accession>
<dbReference type="PROSITE" id="PS50102">
    <property type="entry name" value="RRM"/>
    <property type="match status" value="2"/>
</dbReference>
<feature type="region of interest" description="Disordered" evidence="3">
    <location>
        <begin position="322"/>
        <end position="357"/>
    </location>
</feature>
<comment type="caution">
    <text evidence="5">The sequence shown here is derived from an EMBL/GenBank/DDBJ whole genome shotgun (WGS) entry which is preliminary data.</text>
</comment>
<protein>
    <submittedName>
        <fullName evidence="5">RNA-binding domain-containing protein</fullName>
    </submittedName>
</protein>
<dbReference type="EMBL" id="JBFXLS010000069">
    <property type="protein sequence ID" value="KAL2820532.1"/>
    <property type="molecule type" value="Genomic_DNA"/>
</dbReference>
<evidence type="ECO:0000256" key="3">
    <source>
        <dbReference type="SAM" id="MobiDB-lite"/>
    </source>
</evidence>
<keyword evidence="6" id="KW-1185">Reference proteome</keyword>
<dbReference type="InterPro" id="IPR000504">
    <property type="entry name" value="RRM_dom"/>
</dbReference>
<dbReference type="Proteomes" id="UP001610335">
    <property type="component" value="Unassembled WGS sequence"/>
</dbReference>
<evidence type="ECO:0000259" key="4">
    <source>
        <dbReference type="PROSITE" id="PS50102"/>
    </source>
</evidence>
<name>A0ABR4HYU6_9EURO</name>
<dbReference type="InterPro" id="IPR035979">
    <property type="entry name" value="RBD_domain_sf"/>
</dbReference>
<organism evidence="5 6">
    <name type="scientific">Aspergillus cavernicola</name>
    <dbReference type="NCBI Taxonomy" id="176166"/>
    <lineage>
        <taxon>Eukaryota</taxon>
        <taxon>Fungi</taxon>
        <taxon>Dikarya</taxon>
        <taxon>Ascomycota</taxon>
        <taxon>Pezizomycotina</taxon>
        <taxon>Eurotiomycetes</taxon>
        <taxon>Eurotiomycetidae</taxon>
        <taxon>Eurotiales</taxon>
        <taxon>Aspergillaceae</taxon>
        <taxon>Aspergillus</taxon>
        <taxon>Aspergillus subgen. Nidulantes</taxon>
    </lineage>
</organism>
<dbReference type="Pfam" id="PF00076">
    <property type="entry name" value="RRM_1"/>
    <property type="match status" value="2"/>
</dbReference>
<dbReference type="InterPro" id="IPR052462">
    <property type="entry name" value="SLIRP/GR-RBP-like"/>
</dbReference>
<dbReference type="SMART" id="SM00360">
    <property type="entry name" value="RRM"/>
    <property type="match status" value="2"/>
</dbReference>
<feature type="region of interest" description="Disordered" evidence="3">
    <location>
        <begin position="123"/>
        <end position="233"/>
    </location>
</feature>
<proteinExistence type="predicted"/>
<feature type="compositionally biased region" description="Polar residues" evidence="3">
    <location>
        <begin position="193"/>
        <end position="207"/>
    </location>
</feature>
<feature type="region of interest" description="Disordered" evidence="3">
    <location>
        <begin position="1"/>
        <end position="31"/>
    </location>
</feature>
<evidence type="ECO:0000256" key="2">
    <source>
        <dbReference type="PROSITE-ProRule" id="PRU00176"/>
    </source>
</evidence>
<feature type="domain" description="RRM" evidence="4">
    <location>
        <begin position="233"/>
        <end position="323"/>
    </location>
</feature>
<feature type="domain" description="RRM" evidence="4">
    <location>
        <begin position="46"/>
        <end position="123"/>
    </location>
</feature>
<feature type="compositionally biased region" description="Gly residues" evidence="3">
    <location>
        <begin position="134"/>
        <end position="143"/>
    </location>
</feature>